<dbReference type="GO" id="GO:0007015">
    <property type="term" value="P:actin filament organization"/>
    <property type="evidence" value="ECO:0007669"/>
    <property type="project" value="TreeGrafter"/>
</dbReference>
<keyword evidence="5 6" id="KW-0009">Actin-binding</keyword>
<dbReference type="CDD" id="cd14881">
    <property type="entry name" value="MYSc_Myo20"/>
    <property type="match status" value="1"/>
</dbReference>
<dbReference type="GO" id="GO:0005524">
    <property type="term" value="F:ATP binding"/>
    <property type="evidence" value="ECO:0007669"/>
    <property type="project" value="UniProtKB-UniRule"/>
</dbReference>
<evidence type="ECO:0000256" key="4">
    <source>
        <dbReference type="ARBA" id="ARBA00023175"/>
    </source>
</evidence>
<dbReference type="InterPro" id="IPR027417">
    <property type="entry name" value="P-loop_NTPase"/>
</dbReference>
<dbReference type="GO" id="GO:0016020">
    <property type="term" value="C:membrane"/>
    <property type="evidence" value="ECO:0007669"/>
    <property type="project" value="TreeGrafter"/>
</dbReference>
<evidence type="ECO:0000313" key="9">
    <source>
        <dbReference type="EMBL" id="CDW27419.1"/>
    </source>
</evidence>
<dbReference type="Gene3D" id="3.40.850.10">
    <property type="entry name" value="Kinesin motor domain"/>
    <property type="match status" value="2"/>
</dbReference>
<evidence type="ECO:0000259" key="8">
    <source>
        <dbReference type="PROSITE" id="PS51456"/>
    </source>
</evidence>
<dbReference type="PROSITE" id="PS51456">
    <property type="entry name" value="MYOSIN_MOTOR"/>
    <property type="match status" value="1"/>
</dbReference>
<evidence type="ECO:0000256" key="7">
    <source>
        <dbReference type="SAM" id="MobiDB-lite"/>
    </source>
</evidence>
<feature type="compositionally biased region" description="Polar residues" evidence="7">
    <location>
        <begin position="131"/>
        <end position="174"/>
    </location>
</feature>
<dbReference type="PROSITE" id="PS50096">
    <property type="entry name" value="IQ"/>
    <property type="match status" value="1"/>
</dbReference>
<dbReference type="Gene3D" id="1.20.5.4820">
    <property type="match status" value="1"/>
</dbReference>
<keyword evidence="1 6" id="KW-0547">Nucleotide-binding</keyword>
<feature type="domain" description="Myosin motor" evidence="8">
    <location>
        <begin position="285"/>
        <end position="1049"/>
    </location>
</feature>
<dbReference type="InterPro" id="IPR001609">
    <property type="entry name" value="Myosin_head_motor_dom-like"/>
</dbReference>
<dbReference type="InterPro" id="IPR036029">
    <property type="entry name" value="MYSc_Myo20"/>
</dbReference>
<evidence type="ECO:0000256" key="2">
    <source>
        <dbReference type="ARBA" id="ARBA00022840"/>
    </source>
</evidence>
<organism evidence="9">
    <name type="scientific">Lepeophtheirus salmonis</name>
    <name type="common">Salmon louse</name>
    <name type="synonym">Caligus salmonis</name>
    <dbReference type="NCBI Taxonomy" id="72036"/>
    <lineage>
        <taxon>Eukaryota</taxon>
        <taxon>Metazoa</taxon>
        <taxon>Ecdysozoa</taxon>
        <taxon>Arthropoda</taxon>
        <taxon>Crustacea</taxon>
        <taxon>Multicrustacea</taxon>
        <taxon>Hexanauplia</taxon>
        <taxon>Copepoda</taxon>
        <taxon>Siphonostomatoida</taxon>
        <taxon>Caligidae</taxon>
        <taxon>Lepeophtheirus</taxon>
    </lineage>
</organism>
<feature type="compositionally biased region" description="Pro residues" evidence="7">
    <location>
        <begin position="1097"/>
        <end position="1108"/>
    </location>
</feature>
<evidence type="ECO:0000256" key="1">
    <source>
        <dbReference type="ARBA" id="ARBA00022741"/>
    </source>
</evidence>
<dbReference type="GO" id="GO:0005737">
    <property type="term" value="C:cytoplasm"/>
    <property type="evidence" value="ECO:0007669"/>
    <property type="project" value="TreeGrafter"/>
</dbReference>
<feature type="compositionally biased region" description="Polar residues" evidence="7">
    <location>
        <begin position="78"/>
        <end position="98"/>
    </location>
</feature>
<dbReference type="EMBL" id="HACA01010058">
    <property type="protein sequence ID" value="CDW27419.1"/>
    <property type="molecule type" value="Transcribed_RNA"/>
</dbReference>
<proteinExistence type="inferred from homology"/>
<dbReference type="InterPro" id="IPR036961">
    <property type="entry name" value="Kinesin_motor_dom_sf"/>
</dbReference>
<dbReference type="SMART" id="SM00242">
    <property type="entry name" value="MYSc"/>
    <property type="match status" value="1"/>
</dbReference>
<comment type="similarity">
    <text evidence="6">Belongs to the TRAFAC class myosin-kinesin ATPase superfamily. Myosin family.</text>
</comment>
<dbReference type="GO" id="GO:0051015">
    <property type="term" value="F:actin filament binding"/>
    <property type="evidence" value="ECO:0007669"/>
    <property type="project" value="TreeGrafter"/>
</dbReference>
<feature type="compositionally biased region" description="Low complexity" evidence="7">
    <location>
        <begin position="243"/>
        <end position="261"/>
    </location>
</feature>
<evidence type="ECO:0000256" key="6">
    <source>
        <dbReference type="PROSITE-ProRule" id="PRU00782"/>
    </source>
</evidence>
<feature type="region of interest" description="Disordered" evidence="7">
    <location>
        <begin position="1089"/>
        <end position="1111"/>
    </location>
</feature>
<keyword evidence="2 6" id="KW-0067">ATP-binding</keyword>
<dbReference type="PANTHER" id="PTHR13140">
    <property type="entry name" value="MYOSIN"/>
    <property type="match status" value="1"/>
</dbReference>
<feature type="region of interest" description="Disordered" evidence="7">
    <location>
        <begin position="58"/>
        <end position="113"/>
    </location>
</feature>
<feature type="region of interest" description="Actin-binding" evidence="6">
    <location>
        <begin position="901"/>
        <end position="923"/>
    </location>
</feature>
<evidence type="ECO:0000256" key="5">
    <source>
        <dbReference type="ARBA" id="ARBA00023203"/>
    </source>
</evidence>
<dbReference type="CDD" id="cd23767">
    <property type="entry name" value="IQCD"/>
    <property type="match status" value="1"/>
</dbReference>
<dbReference type="OrthoDB" id="370884at2759"/>
<dbReference type="SUPFAM" id="SSF52540">
    <property type="entry name" value="P-loop containing nucleoside triphosphate hydrolases"/>
    <property type="match status" value="1"/>
</dbReference>
<feature type="compositionally biased region" description="Polar residues" evidence="7">
    <location>
        <begin position="185"/>
        <end position="224"/>
    </location>
</feature>
<feature type="compositionally biased region" description="Low complexity" evidence="7">
    <location>
        <begin position="225"/>
        <end position="235"/>
    </location>
</feature>
<dbReference type="PRINTS" id="PR00193">
    <property type="entry name" value="MYOSINHEAVY"/>
</dbReference>
<dbReference type="Gene3D" id="1.10.10.820">
    <property type="match status" value="1"/>
</dbReference>
<dbReference type="Pfam" id="PF00063">
    <property type="entry name" value="Myosin_head"/>
    <property type="match status" value="2"/>
</dbReference>
<dbReference type="GO" id="GO:0016459">
    <property type="term" value="C:myosin complex"/>
    <property type="evidence" value="ECO:0007669"/>
    <property type="project" value="UniProtKB-KW"/>
</dbReference>
<keyword evidence="4 6" id="KW-0505">Motor protein</keyword>
<dbReference type="Gene3D" id="1.20.58.530">
    <property type="match status" value="1"/>
</dbReference>
<dbReference type="GO" id="GO:0003774">
    <property type="term" value="F:cytoskeletal motor activity"/>
    <property type="evidence" value="ECO:0007669"/>
    <property type="project" value="UniProtKB-UniRule"/>
</dbReference>
<accession>A0A0K2TNA5</accession>
<sequence length="1229" mass="136780">MSKVFILDKYFSELQKFWDTEKRLQDATTTGEAANLQNRLRHLSTELVGLRNRLHGSQAVSSPNQLPPAPMQHHDQPENLTSPQPQYSPPVTSTTNEFLPNVAPPGPPSTATALAASTHIPYPFGLPHSNSTDGLSTLRSVRNNRNGMTNTGSVSNAPSTAPANNSIHHQNNHPNGVRPPMQSPKPVSTNLPHHNYSNIQHPQPSLPNQQQQGCVGSSSININRPSGPTSLSTSNSPPPPPHKNISNNNIGTANNESSSSAVRRRAVRPRSPSLVQFTVDAEKLSRIEDLIRLPCTVNEDTILKALQARFQNRSYFTNVGPIVLSVNPYTEVGNPLTLDSTKNQAANSKYLQKVVKETVRLQSETGYPQALIVSGGSGSGKSYTSMILLRQLFEQANGSQETDTFKHLAASFSVLRSLGMAKTASNRESSRIGHFIEVQVSDGALYRTKIHCYFLDQSRVVQPLPMEKNYHIFYQMLAGLSQDERRSLGLDGLTIRDLNFLNSGDYRQDEAQDAERFEEWKVNLGILGIPFMDVVRVLASILLLGNIDFAEGKGLEVEVVGREELNSVASLLGVPSSHLWQGLTTRTYSVRGQLVKSMSDINMAAATRNALAKALYCRTVATIVRRANSLKRPVGAMSGTMSSDSNESVQHDVASHQASTVGTAGSRKSSKSMAILNHAVRHATDGFIGILDMFGFEDSKPSRLEHLCINLCSETMQHFYNTHIFKSSIESCRDEGIITDLVVDYVDNVPCIDLISSLRTGLLSMLDVECSVRGCPETYVQKVKIQHKDNKKLFEPKHCDISRTFAIHHYAGQVVYDTSYFLDTNRDVIPDDLLCVFDRDTCQFGFATHLFGNEIKALRSQDTIPRGVSFRISPTSSSTSPELLNGDEPVSTLTQDFHTRLDNLLRTLVHAKPHFVRCIKPNNKESSTEFDRTLVAQQIRSLQILETVNLMSGGFPHRMRFKAFNTRYRCLADHSRMLSRRVEEKAVEDCEIILDCYQRLRRADAELLDSTDRKHHDLNKTQRNGEWAHGRKHVFLSERARQKLEELRNLKRNMCATKLQALYRGYISRKIRGSMIKKVMTIKSAEELPLRNGGRPRPAPIAGTPPPDMSGFSSALPSAPPGQNTFSRHISDRCDFQTIQQTCALFGLDLERPPPVPPSRSYTIAGTKKVNFPQTRVMKSSFPDDGDILIKKGESVIVIGVSTRRSHLIVEKKNHTLHVPHRFLEFKAA</sequence>
<dbReference type="AlphaFoldDB" id="A0A0K2TNA5"/>
<feature type="region of interest" description="Disordered" evidence="7">
    <location>
        <begin position="131"/>
        <end position="269"/>
    </location>
</feature>
<keyword evidence="3 6" id="KW-0518">Myosin</keyword>
<dbReference type="Gene3D" id="1.20.120.720">
    <property type="entry name" value="Myosin VI head, motor domain, U50 subdomain"/>
    <property type="match status" value="2"/>
</dbReference>
<dbReference type="PANTHER" id="PTHR13140:SF498">
    <property type="entry name" value="DACHS, ISOFORM E"/>
    <property type="match status" value="1"/>
</dbReference>
<feature type="binding site" evidence="6">
    <location>
        <begin position="375"/>
        <end position="382"/>
    </location>
    <ligand>
        <name>ATP</name>
        <dbReference type="ChEBI" id="CHEBI:30616"/>
    </ligand>
</feature>
<protein>
    <submittedName>
        <fullName evidence="9">Unconventional myosinIXblike [Megachile rotundata]</fullName>
    </submittedName>
</protein>
<name>A0A0K2TNA5_LEPSM</name>
<reference evidence="9" key="1">
    <citation type="submission" date="2014-05" db="EMBL/GenBank/DDBJ databases">
        <authorList>
            <person name="Chronopoulou M."/>
        </authorList>
    </citation>
    <scope>NUCLEOTIDE SEQUENCE</scope>
    <source>
        <tissue evidence="9">Whole organism</tissue>
    </source>
</reference>
<evidence type="ECO:0000256" key="3">
    <source>
        <dbReference type="ARBA" id="ARBA00023123"/>
    </source>
</evidence>